<evidence type="ECO:0000313" key="2">
    <source>
        <dbReference type="Proteomes" id="UP000431401"/>
    </source>
</evidence>
<accession>A0A7K0DGE5</accession>
<organism evidence="1 2">
    <name type="scientific">Nocardia aurantia</name>
    <dbReference type="NCBI Taxonomy" id="2585199"/>
    <lineage>
        <taxon>Bacteria</taxon>
        <taxon>Bacillati</taxon>
        <taxon>Actinomycetota</taxon>
        <taxon>Actinomycetes</taxon>
        <taxon>Mycobacteriales</taxon>
        <taxon>Nocardiaceae</taxon>
        <taxon>Nocardia</taxon>
    </lineage>
</organism>
<name>A0A7K0DGE5_9NOCA</name>
<comment type="caution">
    <text evidence="1">The sequence shown here is derived from an EMBL/GenBank/DDBJ whole genome shotgun (WGS) entry which is preliminary data.</text>
</comment>
<sequence>MTTATTVAVLHDNHMSYLHRRAAALLLQLAEHPQEDGWALLREEPAAVVHMAAIALHATATELAAQQNTSLLAILERSGIRTCATDACGHGLSTADTAVIAAHL</sequence>
<gene>
    <name evidence="1" type="ORF">NRB56_01390</name>
</gene>
<reference evidence="1 2" key="1">
    <citation type="submission" date="2019-10" db="EMBL/GenBank/DDBJ databases">
        <title>Nocardia macrotermitis sp. nov. and Nocardia aurantia sp. nov., isolated from the gut of fungus growing-termite Macrotermes natalensis.</title>
        <authorList>
            <person name="Benndorf R."/>
            <person name="Schwitalla J."/>
            <person name="Martin K."/>
            <person name="De Beer W."/>
            <person name="Kaster A.-K."/>
            <person name="Vollmers J."/>
            <person name="Poulsen M."/>
            <person name="Beemelmanns C."/>
        </authorList>
    </citation>
    <scope>NUCLEOTIDE SEQUENCE [LARGE SCALE GENOMIC DNA]</scope>
    <source>
        <strain evidence="1 2">RB56</strain>
    </source>
</reference>
<dbReference type="RefSeq" id="WP_153338555.1">
    <property type="nucleotide sequence ID" value="NZ_WEGI01000001.1"/>
</dbReference>
<evidence type="ECO:0000313" key="1">
    <source>
        <dbReference type="EMBL" id="MQY24591.1"/>
    </source>
</evidence>
<proteinExistence type="predicted"/>
<dbReference type="EMBL" id="WEGI01000001">
    <property type="protein sequence ID" value="MQY24591.1"/>
    <property type="molecule type" value="Genomic_DNA"/>
</dbReference>
<protein>
    <submittedName>
        <fullName evidence="1">Uncharacterized protein</fullName>
    </submittedName>
</protein>
<dbReference type="OrthoDB" id="9837672at2"/>
<dbReference type="AlphaFoldDB" id="A0A7K0DGE5"/>
<dbReference type="Proteomes" id="UP000431401">
    <property type="component" value="Unassembled WGS sequence"/>
</dbReference>
<keyword evidence="2" id="KW-1185">Reference proteome</keyword>